<reference evidence="1 2" key="1">
    <citation type="submission" date="2018-10" db="EMBL/GenBank/DDBJ databases">
        <title>Genome assembly for a Yunnan-Guizhou Plateau 3E fish, Anabarilius grahami (Regan), and its evolutionary and genetic applications.</title>
        <authorList>
            <person name="Jiang W."/>
        </authorList>
    </citation>
    <scope>NUCLEOTIDE SEQUENCE [LARGE SCALE GENOMIC DNA]</scope>
    <source>
        <strain evidence="1">AG-KIZ</strain>
        <tissue evidence="1">Muscle</tissue>
    </source>
</reference>
<comment type="caution">
    <text evidence="1">The sequence shown here is derived from an EMBL/GenBank/DDBJ whole genome shotgun (WGS) entry which is preliminary data.</text>
</comment>
<accession>A0A3N0YSG1</accession>
<gene>
    <name evidence="1" type="ORF">DPX16_16729</name>
</gene>
<dbReference type="AlphaFoldDB" id="A0A3N0YSG1"/>
<sequence length="130" mass="14662">MNANKPSVSKKSPDVTPDVRRNRMGWVFLDDYKASFEALAVTEKQRRPPKLSFTERFCVKVICTVSRKALSRFGCVFCVFREIHAENQCCRSVFCHSVDVTAVITVDGDVTCIPSITTITEIIEIGKQQN</sequence>
<protein>
    <submittedName>
        <fullName evidence="1">Uncharacterized protein</fullName>
    </submittedName>
</protein>
<dbReference type="Proteomes" id="UP000281406">
    <property type="component" value="Unassembled WGS sequence"/>
</dbReference>
<evidence type="ECO:0000313" key="2">
    <source>
        <dbReference type="Proteomes" id="UP000281406"/>
    </source>
</evidence>
<evidence type="ECO:0000313" key="1">
    <source>
        <dbReference type="EMBL" id="ROL49114.1"/>
    </source>
</evidence>
<proteinExistence type="predicted"/>
<organism evidence="1 2">
    <name type="scientific">Anabarilius grahami</name>
    <name type="common">Kanglang fish</name>
    <name type="synonym">Barilius grahami</name>
    <dbReference type="NCBI Taxonomy" id="495550"/>
    <lineage>
        <taxon>Eukaryota</taxon>
        <taxon>Metazoa</taxon>
        <taxon>Chordata</taxon>
        <taxon>Craniata</taxon>
        <taxon>Vertebrata</taxon>
        <taxon>Euteleostomi</taxon>
        <taxon>Actinopterygii</taxon>
        <taxon>Neopterygii</taxon>
        <taxon>Teleostei</taxon>
        <taxon>Ostariophysi</taxon>
        <taxon>Cypriniformes</taxon>
        <taxon>Xenocyprididae</taxon>
        <taxon>Xenocypridinae</taxon>
        <taxon>Xenocypridinae incertae sedis</taxon>
        <taxon>Anabarilius</taxon>
    </lineage>
</organism>
<dbReference type="EMBL" id="RJVU01027559">
    <property type="protein sequence ID" value="ROL49114.1"/>
    <property type="molecule type" value="Genomic_DNA"/>
</dbReference>
<name>A0A3N0YSG1_ANAGA</name>
<keyword evidence="2" id="KW-1185">Reference proteome</keyword>